<dbReference type="EMBL" id="AP021857">
    <property type="protein sequence ID" value="BBO20747.1"/>
    <property type="molecule type" value="Genomic_DNA"/>
</dbReference>
<dbReference type="InterPro" id="IPR019291">
    <property type="entry name" value="Host_attachment_protein"/>
</dbReference>
<dbReference type="Proteomes" id="UP000662914">
    <property type="component" value="Chromosome"/>
</dbReference>
<feature type="region of interest" description="Disordered" evidence="1">
    <location>
        <begin position="33"/>
        <end position="72"/>
    </location>
</feature>
<proteinExistence type="predicted"/>
<protein>
    <submittedName>
        <fullName evidence="2">Protein required for attachment to host cells</fullName>
    </submittedName>
</protein>
<accession>A0A809RWJ8</accession>
<dbReference type="KEGG" id="ddz:DSYM_14460"/>
<sequence>MAITWILVANASQAKFFANTGPKKGLSLVKELQHPESREKAADLVSDRPGQMHSPGVGQRASQPKTDPKTNEARHFAQELARELNHGRASNQVERLILVAPPAFMGLLNEKLDGPTAHLVSDRFEKDYTKSSEKELAGHLASCIFL</sequence>
<dbReference type="AlphaFoldDB" id="A0A809RWJ8"/>
<dbReference type="Pfam" id="PF10116">
    <property type="entry name" value="Host_attach"/>
    <property type="match status" value="1"/>
</dbReference>
<feature type="compositionally biased region" description="Basic and acidic residues" evidence="1">
    <location>
        <begin position="33"/>
        <end position="46"/>
    </location>
</feature>
<name>A0A809RWJ8_9PROT</name>
<reference evidence="2" key="1">
    <citation type="journal article" name="DNA Res.">
        <title>The physiological potential of anammox bacteria as revealed by their core genome structure.</title>
        <authorList>
            <person name="Okubo T."/>
            <person name="Toyoda A."/>
            <person name="Fukuhara K."/>
            <person name="Uchiyama I."/>
            <person name="Harigaya Y."/>
            <person name="Kuroiwa M."/>
            <person name="Suzuki T."/>
            <person name="Murakami Y."/>
            <person name="Suwa Y."/>
            <person name="Takami H."/>
        </authorList>
    </citation>
    <scope>NUCLEOTIDE SEQUENCE</scope>
    <source>
        <strain evidence="2">317325-3</strain>
    </source>
</reference>
<evidence type="ECO:0000313" key="3">
    <source>
        <dbReference type="Proteomes" id="UP000662914"/>
    </source>
</evidence>
<organism evidence="2 3">
    <name type="scientific">Candidatus Desulfobacillus denitrificans</name>
    <dbReference type="NCBI Taxonomy" id="2608985"/>
    <lineage>
        <taxon>Bacteria</taxon>
        <taxon>Pseudomonadati</taxon>
        <taxon>Pseudomonadota</taxon>
        <taxon>Betaproteobacteria</taxon>
        <taxon>Candidatus Desulfobacillus</taxon>
    </lineage>
</organism>
<gene>
    <name evidence="2" type="ORF">DSYM_14460</name>
</gene>
<evidence type="ECO:0000313" key="2">
    <source>
        <dbReference type="EMBL" id="BBO20747.1"/>
    </source>
</evidence>
<evidence type="ECO:0000256" key="1">
    <source>
        <dbReference type="SAM" id="MobiDB-lite"/>
    </source>
</evidence>